<name>F0F5V4_9BACT</name>
<evidence type="ECO:0000313" key="1">
    <source>
        <dbReference type="EMBL" id="EGC20491.1"/>
    </source>
</evidence>
<keyword evidence="2" id="KW-1185">Reference proteome</keyword>
<dbReference type="Proteomes" id="UP000005697">
    <property type="component" value="Unassembled WGS sequence"/>
</dbReference>
<gene>
    <name evidence="1" type="ORF">HMPREF9141_0970</name>
</gene>
<accession>F0F5V4</accession>
<sequence>METDIEGNGYSVRYFLRLIRCCLSRFLLPGLSDNAGWKAKEGINRPAL</sequence>
<protein>
    <submittedName>
        <fullName evidence="1">Uncharacterized protein</fullName>
    </submittedName>
</protein>
<dbReference type="EMBL" id="AEWX01000014">
    <property type="protein sequence ID" value="EGC20491.1"/>
    <property type="molecule type" value="Genomic_DNA"/>
</dbReference>
<organism evidence="1 2">
    <name type="scientific">Prevotella multiformis DSM 16608</name>
    <dbReference type="NCBI Taxonomy" id="888743"/>
    <lineage>
        <taxon>Bacteria</taxon>
        <taxon>Pseudomonadati</taxon>
        <taxon>Bacteroidota</taxon>
        <taxon>Bacteroidia</taxon>
        <taxon>Bacteroidales</taxon>
        <taxon>Prevotellaceae</taxon>
        <taxon>Prevotella</taxon>
    </lineage>
</organism>
<dbReference type="STRING" id="888743.HMPREF9141_0970"/>
<comment type="caution">
    <text evidence="1">The sequence shown here is derived from an EMBL/GenBank/DDBJ whole genome shotgun (WGS) entry which is preliminary data.</text>
</comment>
<dbReference type="AlphaFoldDB" id="F0F5V4"/>
<reference evidence="1 2" key="1">
    <citation type="submission" date="2011-01" db="EMBL/GenBank/DDBJ databases">
        <authorList>
            <person name="Muzny D."/>
            <person name="Qin X."/>
            <person name="Deng J."/>
            <person name="Jiang H."/>
            <person name="Liu Y."/>
            <person name="Qu J."/>
            <person name="Song X.-Z."/>
            <person name="Zhang L."/>
            <person name="Thornton R."/>
            <person name="Coyle M."/>
            <person name="Francisco L."/>
            <person name="Jackson L."/>
            <person name="Javaid M."/>
            <person name="Korchina V."/>
            <person name="Kovar C."/>
            <person name="Mata R."/>
            <person name="Mathew T."/>
            <person name="Ngo R."/>
            <person name="Nguyen L."/>
            <person name="Nguyen N."/>
            <person name="Okwuonu G."/>
            <person name="Ongeri F."/>
            <person name="Pham C."/>
            <person name="Simmons D."/>
            <person name="Wilczek-Boney K."/>
            <person name="Hale W."/>
            <person name="Jakkamsetti A."/>
            <person name="Pham P."/>
            <person name="Ruth R."/>
            <person name="San Lucas F."/>
            <person name="Warren J."/>
            <person name="Zhang J."/>
            <person name="Zhao Z."/>
            <person name="Zhou C."/>
            <person name="Zhu D."/>
            <person name="Lee S."/>
            <person name="Bess C."/>
            <person name="Blankenburg K."/>
            <person name="Forbes L."/>
            <person name="Fu Q."/>
            <person name="Gubbala S."/>
            <person name="Hirani K."/>
            <person name="Jayaseelan J.C."/>
            <person name="Lara F."/>
            <person name="Munidasa M."/>
            <person name="Palculict T."/>
            <person name="Patil S."/>
            <person name="Pu L.-L."/>
            <person name="Saada N."/>
            <person name="Tang L."/>
            <person name="Weissenberger G."/>
            <person name="Zhu Y."/>
            <person name="Hemphill L."/>
            <person name="Shang Y."/>
            <person name="Youmans B."/>
            <person name="Ayvaz T."/>
            <person name="Ross M."/>
            <person name="Santibanez J."/>
            <person name="Aqrawi P."/>
            <person name="Gross S."/>
            <person name="Joshi V."/>
            <person name="Fowler G."/>
            <person name="Nazareth L."/>
            <person name="Reid J."/>
            <person name="Worley K."/>
            <person name="Petrosino J."/>
            <person name="Highlander S."/>
            <person name="Gibbs R."/>
        </authorList>
    </citation>
    <scope>NUCLEOTIDE SEQUENCE [LARGE SCALE GENOMIC DNA]</scope>
    <source>
        <strain evidence="1 2">DSM 16608</strain>
    </source>
</reference>
<proteinExistence type="predicted"/>
<evidence type="ECO:0000313" key="2">
    <source>
        <dbReference type="Proteomes" id="UP000005697"/>
    </source>
</evidence>
<dbReference type="HOGENOM" id="CLU_3156322_0_0_10"/>